<dbReference type="GO" id="GO:0031593">
    <property type="term" value="F:polyubiquitin modification-dependent protein binding"/>
    <property type="evidence" value="ECO:0007669"/>
    <property type="project" value="TreeGrafter"/>
</dbReference>
<dbReference type="OrthoDB" id="199599at2759"/>
<dbReference type="Gene3D" id="3.10.20.90">
    <property type="entry name" value="Phosphatidylinositol 3-kinase Catalytic Subunit, Chain A, domain 1"/>
    <property type="match status" value="3"/>
</dbReference>
<name>A0A0R3WLN6_HYDTA</name>
<feature type="domain" description="Ubiquitin-like" evidence="1">
    <location>
        <begin position="182"/>
        <end position="253"/>
    </location>
</feature>
<evidence type="ECO:0000313" key="3">
    <source>
        <dbReference type="Proteomes" id="UP000274429"/>
    </source>
</evidence>
<dbReference type="Pfam" id="PF00240">
    <property type="entry name" value="ubiquitin"/>
    <property type="match status" value="2"/>
</dbReference>
<protein>
    <submittedName>
        <fullName evidence="4">Ubiquitin-like domain-containing protein</fullName>
    </submittedName>
</protein>
<dbReference type="EMBL" id="UYWX01000434">
    <property type="protein sequence ID" value="VDM18358.1"/>
    <property type="molecule type" value="Genomic_DNA"/>
</dbReference>
<keyword evidence="3" id="KW-1185">Reference proteome</keyword>
<dbReference type="SMART" id="SM00213">
    <property type="entry name" value="UBQ"/>
    <property type="match status" value="3"/>
</dbReference>
<organism evidence="4">
    <name type="scientific">Hydatigena taeniaeformis</name>
    <name type="common">Feline tapeworm</name>
    <name type="synonym">Taenia taeniaeformis</name>
    <dbReference type="NCBI Taxonomy" id="6205"/>
    <lineage>
        <taxon>Eukaryota</taxon>
        <taxon>Metazoa</taxon>
        <taxon>Spiralia</taxon>
        <taxon>Lophotrochozoa</taxon>
        <taxon>Platyhelminthes</taxon>
        <taxon>Cestoda</taxon>
        <taxon>Eucestoda</taxon>
        <taxon>Cyclophyllidea</taxon>
        <taxon>Taeniidae</taxon>
        <taxon>Hydatigera</taxon>
    </lineage>
</organism>
<dbReference type="PANTHER" id="PTHR10677">
    <property type="entry name" value="UBIQUILIN"/>
    <property type="match status" value="1"/>
</dbReference>
<dbReference type="GO" id="GO:0006511">
    <property type="term" value="P:ubiquitin-dependent protein catabolic process"/>
    <property type="evidence" value="ECO:0007669"/>
    <property type="project" value="TreeGrafter"/>
</dbReference>
<dbReference type="STRING" id="6205.A0A0R3WLN6"/>
<dbReference type="PANTHER" id="PTHR10677:SF3">
    <property type="entry name" value="FI07626P-RELATED"/>
    <property type="match status" value="1"/>
</dbReference>
<dbReference type="SUPFAM" id="SSF54236">
    <property type="entry name" value="Ubiquitin-like"/>
    <property type="match status" value="3"/>
</dbReference>
<evidence type="ECO:0000313" key="4">
    <source>
        <dbReference type="WBParaSite" id="TTAC_0000167401-mRNA-1"/>
    </source>
</evidence>
<sequence length="358" mass="40379">MKVKIVHNSQKLFNVNVTEATTIADLKQAISRHIGWSPEDQVLTFRGIFLEDAHPLGDYRLPKPDIVVPIVLYLRARYKKPASLRVSVSADKTIHLSICLDSKVSELRSAIEEKLNISAEESSKMRLIFDNWILNDSENLEHYGIKKNSCIIVARRLVNSPLNSTVESSEKLSMQNNVVPNIRLNVVTRDGKVFSFSFEKKITLREATEEIEKKTGIPATHQSFTLREDLPHVADLTRSLEQLGLSDGDTVYVADARSTDNEVDENGSQIPTSTTMVLHFRDAQNIFSIPMPYEATVQDAIDSLRKEISGNPGPLWLKNTVDGNYMQDYDTRLSDLGLKDGMTIEYVYLPAKTEWALK</sequence>
<dbReference type="GO" id="GO:0005829">
    <property type="term" value="C:cytosol"/>
    <property type="evidence" value="ECO:0007669"/>
    <property type="project" value="TreeGrafter"/>
</dbReference>
<evidence type="ECO:0000313" key="2">
    <source>
        <dbReference type="EMBL" id="VDM18358.1"/>
    </source>
</evidence>
<proteinExistence type="predicted"/>
<dbReference type="Pfam" id="PF14560">
    <property type="entry name" value="Ubiquitin_2"/>
    <property type="match status" value="1"/>
</dbReference>
<dbReference type="InterPro" id="IPR029071">
    <property type="entry name" value="Ubiquitin-like_domsf"/>
</dbReference>
<dbReference type="AlphaFoldDB" id="A0A0R3WLN6"/>
<evidence type="ECO:0000259" key="1">
    <source>
        <dbReference type="PROSITE" id="PS50053"/>
    </source>
</evidence>
<reference evidence="2 3" key="2">
    <citation type="submission" date="2018-11" db="EMBL/GenBank/DDBJ databases">
        <authorList>
            <consortium name="Pathogen Informatics"/>
        </authorList>
    </citation>
    <scope>NUCLEOTIDE SEQUENCE [LARGE SCALE GENOMIC DNA]</scope>
</reference>
<feature type="domain" description="Ubiquitin-like" evidence="1">
    <location>
        <begin position="1"/>
        <end position="67"/>
    </location>
</feature>
<dbReference type="CDD" id="cd17039">
    <property type="entry name" value="Ubl_ubiquitin_like"/>
    <property type="match status" value="3"/>
</dbReference>
<dbReference type="InterPro" id="IPR015496">
    <property type="entry name" value="Ubiquilin"/>
</dbReference>
<reference evidence="4" key="1">
    <citation type="submission" date="2017-02" db="UniProtKB">
        <authorList>
            <consortium name="WormBaseParasite"/>
        </authorList>
    </citation>
    <scope>IDENTIFICATION</scope>
</reference>
<dbReference type="WBParaSite" id="TTAC_0000167401-mRNA-1">
    <property type="protein sequence ID" value="TTAC_0000167401-mRNA-1"/>
    <property type="gene ID" value="TTAC_0000167401"/>
</dbReference>
<dbReference type="InterPro" id="IPR000626">
    <property type="entry name" value="Ubiquitin-like_dom"/>
</dbReference>
<dbReference type="PROSITE" id="PS50053">
    <property type="entry name" value="UBIQUITIN_2"/>
    <property type="match status" value="3"/>
</dbReference>
<accession>A0A0R3WLN6</accession>
<gene>
    <name evidence="2" type="ORF">TTAC_LOCUS1661</name>
</gene>
<feature type="domain" description="Ubiquitin-like" evidence="1">
    <location>
        <begin position="82"/>
        <end position="160"/>
    </location>
</feature>
<dbReference type="Proteomes" id="UP000274429">
    <property type="component" value="Unassembled WGS sequence"/>
</dbReference>